<dbReference type="Proteomes" id="UP000256900">
    <property type="component" value="Unassembled WGS sequence"/>
</dbReference>
<gene>
    <name evidence="1" type="ORF">DES32_1904</name>
</gene>
<accession>A0A3D9YTE2</accession>
<evidence type="ECO:0008006" key="3">
    <source>
        <dbReference type="Google" id="ProtNLM"/>
    </source>
</evidence>
<evidence type="ECO:0000313" key="1">
    <source>
        <dbReference type="EMBL" id="REF85866.1"/>
    </source>
</evidence>
<sequence>MKPNAIAVSLGLCAASMLIVPDTAQAFRGGFHGGGRHFAGGGHWHGGSHWHGGGSRWYGGYWRGGRWYGGGWGVGAAAAGAAAVGAAAAYGDTCYQQQNVWNGYQYVVQWVRVC</sequence>
<keyword evidence="2" id="KW-1185">Reference proteome</keyword>
<name>A0A3D9YTE2_9HYPH</name>
<evidence type="ECO:0000313" key="2">
    <source>
        <dbReference type="Proteomes" id="UP000256900"/>
    </source>
</evidence>
<dbReference type="EMBL" id="QUMO01000003">
    <property type="protein sequence ID" value="REF85866.1"/>
    <property type="molecule type" value="Genomic_DNA"/>
</dbReference>
<comment type="caution">
    <text evidence="1">The sequence shown here is derived from an EMBL/GenBank/DDBJ whole genome shotgun (WGS) entry which is preliminary data.</text>
</comment>
<dbReference type="AlphaFoldDB" id="A0A3D9YTE2"/>
<proteinExistence type="predicted"/>
<organism evidence="1 2">
    <name type="scientific">Methylovirgula ligni</name>
    <dbReference type="NCBI Taxonomy" id="569860"/>
    <lineage>
        <taxon>Bacteria</taxon>
        <taxon>Pseudomonadati</taxon>
        <taxon>Pseudomonadota</taxon>
        <taxon>Alphaproteobacteria</taxon>
        <taxon>Hyphomicrobiales</taxon>
        <taxon>Beijerinckiaceae</taxon>
        <taxon>Methylovirgula</taxon>
    </lineage>
</organism>
<protein>
    <recommendedName>
        <fullName evidence="3">Sulfur globule protein</fullName>
    </recommendedName>
</protein>
<reference evidence="1 2" key="1">
    <citation type="submission" date="2018-08" db="EMBL/GenBank/DDBJ databases">
        <title>Genomic Encyclopedia of Type Strains, Phase IV (KMG-IV): sequencing the most valuable type-strain genomes for metagenomic binning, comparative biology and taxonomic classification.</title>
        <authorList>
            <person name="Goeker M."/>
        </authorList>
    </citation>
    <scope>NUCLEOTIDE SEQUENCE [LARGE SCALE GENOMIC DNA]</scope>
    <source>
        <strain evidence="1 2">BW863</strain>
    </source>
</reference>
<dbReference type="RefSeq" id="WP_129396483.1">
    <property type="nucleotide sequence ID" value="NZ_CP025086.1"/>
</dbReference>